<dbReference type="Proteomes" id="UP001146351">
    <property type="component" value="Unassembled WGS sequence"/>
</dbReference>
<accession>A0A9W9I339</accession>
<sequence length="207" mass="22883">MLSTTFWCLPLLIGTFASAFPSSSFSGGAVNFTDWSCSDGLSSMCSAHVVSGLRSHVDYCDNALDAMVNKTYYNTGKSNHAGMAYARHGTGCLVKLEKMSGDGDCELSGALAHEYFQALRKDPVKDKERCRICGWGEFEQIPHSDPASLDQTVQSDVVEFDGPSIKEYSGSQTKRVCRFKVDYTYEDETIPFFTDSDKENKTWPIIA</sequence>
<evidence type="ECO:0000256" key="1">
    <source>
        <dbReference type="SAM" id="SignalP"/>
    </source>
</evidence>
<feature type="chain" id="PRO_5040830774" description="Killer toxin Kp4 domain-containing protein" evidence="1">
    <location>
        <begin position="20"/>
        <end position="207"/>
    </location>
</feature>
<dbReference type="EMBL" id="JAPQKO010000005">
    <property type="protein sequence ID" value="KAJ5161730.1"/>
    <property type="molecule type" value="Genomic_DNA"/>
</dbReference>
<keyword evidence="1" id="KW-0732">Signal</keyword>
<name>A0A9W9I339_9EURO</name>
<comment type="caution">
    <text evidence="2">The sequence shown here is derived from an EMBL/GenBank/DDBJ whole genome shotgun (WGS) entry which is preliminary data.</text>
</comment>
<reference evidence="2" key="1">
    <citation type="submission" date="2022-11" db="EMBL/GenBank/DDBJ databases">
        <authorList>
            <person name="Petersen C."/>
        </authorList>
    </citation>
    <scope>NUCLEOTIDE SEQUENCE</scope>
    <source>
        <strain evidence="2">IBT 21917</strain>
    </source>
</reference>
<organism evidence="2 3">
    <name type="scientific">Penicillium capsulatum</name>
    <dbReference type="NCBI Taxonomy" id="69766"/>
    <lineage>
        <taxon>Eukaryota</taxon>
        <taxon>Fungi</taxon>
        <taxon>Dikarya</taxon>
        <taxon>Ascomycota</taxon>
        <taxon>Pezizomycotina</taxon>
        <taxon>Eurotiomycetes</taxon>
        <taxon>Eurotiomycetidae</taxon>
        <taxon>Eurotiales</taxon>
        <taxon>Aspergillaceae</taxon>
        <taxon>Penicillium</taxon>
    </lineage>
</organism>
<reference evidence="2" key="2">
    <citation type="journal article" date="2023" name="IMA Fungus">
        <title>Comparative genomic study of the Penicillium genus elucidates a diverse pangenome and 15 lateral gene transfer events.</title>
        <authorList>
            <person name="Petersen C."/>
            <person name="Sorensen T."/>
            <person name="Nielsen M.R."/>
            <person name="Sondergaard T.E."/>
            <person name="Sorensen J.L."/>
            <person name="Fitzpatrick D.A."/>
            <person name="Frisvad J.C."/>
            <person name="Nielsen K.L."/>
        </authorList>
    </citation>
    <scope>NUCLEOTIDE SEQUENCE</scope>
    <source>
        <strain evidence="2">IBT 21917</strain>
    </source>
</reference>
<protein>
    <recommendedName>
        <fullName evidence="4">Killer toxin Kp4 domain-containing protein</fullName>
    </recommendedName>
</protein>
<feature type="signal peptide" evidence="1">
    <location>
        <begin position="1"/>
        <end position="19"/>
    </location>
</feature>
<evidence type="ECO:0008006" key="4">
    <source>
        <dbReference type="Google" id="ProtNLM"/>
    </source>
</evidence>
<proteinExistence type="predicted"/>
<evidence type="ECO:0000313" key="2">
    <source>
        <dbReference type="EMBL" id="KAJ5161730.1"/>
    </source>
</evidence>
<keyword evidence="3" id="KW-1185">Reference proteome</keyword>
<gene>
    <name evidence="2" type="ORF">N7492_007122</name>
</gene>
<dbReference type="AlphaFoldDB" id="A0A9W9I339"/>
<evidence type="ECO:0000313" key="3">
    <source>
        <dbReference type="Proteomes" id="UP001146351"/>
    </source>
</evidence>